<proteinExistence type="predicted"/>
<evidence type="ECO:0000313" key="2">
    <source>
        <dbReference type="EMBL" id="KAJ8545509.1"/>
    </source>
</evidence>
<accession>A0A9Q1LYL3</accession>
<dbReference type="EMBL" id="JAJAGQ010000013">
    <property type="protein sequence ID" value="KAJ8545509.1"/>
    <property type="molecule type" value="Genomic_DNA"/>
</dbReference>
<dbReference type="Pfam" id="PF00400">
    <property type="entry name" value="WD40"/>
    <property type="match status" value="1"/>
</dbReference>
<dbReference type="InterPro" id="IPR044716">
    <property type="entry name" value="LEUNIG-like"/>
</dbReference>
<dbReference type="Proteomes" id="UP001152561">
    <property type="component" value="Unassembled WGS sequence"/>
</dbReference>
<dbReference type="SUPFAM" id="SSF50978">
    <property type="entry name" value="WD40 repeat-like"/>
    <property type="match status" value="1"/>
</dbReference>
<gene>
    <name evidence="2" type="ORF">K7X08_018092</name>
</gene>
<dbReference type="AlphaFoldDB" id="A0A9Q1LYL3"/>
<evidence type="ECO:0000313" key="3">
    <source>
        <dbReference type="Proteomes" id="UP001152561"/>
    </source>
</evidence>
<dbReference type="OrthoDB" id="47802at2759"/>
<comment type="caution">
    <text evidence="2">The sequence shown here is derived from an EMBL/GenBank/DDBJ whole genome shotgun (WGS) entry which is preliminary data.</text>
</comment>
<dbReference type="PROSITE" id="PS50082">
    <property type="entry name" value="WD_REPEATS_2"/>
    <property type="match status" value="1"/>
</dbReference>
<name>A0A9Q1LYL3_9SOLA</name>
<dbReference type="InterPro" id="IPR015943">
    <property type="entry name" value="WD40/YVTN_repeat-like_dom_sf"/>
</dbReference>
<dbReference type="SMART" id="SM00320">
    <property type="entry name" value="WD40"/>
    <property type="match status" value="1"/>
</dbReference>
<dbReference type="GO" id="GO:0003714">
    <property type="term" value="F:transcription corepressor activity"/>
    <property type="evidence" value="ECO:0007669"/>
    <property type="project" value="InterPro"/>
</dbReference>
<sequence length="72" mass="8271">MVYIWELGNNNVNSGEGHTHHVTDVRFRPNSTVFATSSLDKTVKICDAAKSLELWNPFFRAIELDHIEHMMV</sequence>
<dbReference type="PANTHER" id="PTHR44376:SF8">
    <property type="entry name" value="TRANSCRIPTIONAL COREPRESSOR LEUNIG-LIKE"/>
    <property type="match status" value="1"/>
</dbReference>
<dbReference type="InterPro" id="IPR036322">
    <property type="entry name" value="WD40_repeat_dom_sf"/>
</dbReference>
<keyword evidence="3" id="KW-1185">Reference proteome</keyword>
<keyword evidence="1" id="KW-0853">WD repeat</keyword>
<feature type="repeat" description="WD" evidence="1">
    <location>
        <begin position="15"/>
        <end position="45"/>
    </location>
</feature>
<reference evidence="3" key="1">
    <citation type="journal article" date="2023" name="Proc. Natl. Acad. Sci. U.S.A.">
        <title>Genomic and structural basis for evolution of tropane alkaloid biosynthesis.</title>
        <authorList>
            <person name="Wanga Y.-J."/>
            <person name="Taina T."/>
            <person name="Yua J.-Y."/>
            <person name="Lia J."/>
            <person name="Xua B."/>
            <person name="Chenc J."/>
            <person name="D'Auriad J.C."/>
            <person name="Huanga J.-P."/>
            <person name="Huanga S.-X."/>
        </authorList>
    </citation>
    <scope>NUCLEOTIDE SEQUENCE [LARGE SCALE GENOMIC DNA]</scope>
    <source>
        <strain evidence="3">cv. KIB-2019</strain>
    </source>
</reference>
<dbReference type="InterPro" id="IPR001680">
    <property type="entry name" value="WD40_rpt"/>
</dbReference>
<dbReference type="Gene3D" id="2.130.10.10">
    <property type="entry name" value="YVTN repeat-like/Quinoprotein amine dehydrogenase"/>
    <property type="match status" value="1"/>
</dbReference>
<organism evidence="2 3">
    <name type="scientific">Anisodus acutangulus</name>
    <dbReference type="NCBI Taxonomy" id="402998"/>
    <lineage>
        <taxon>Eukaryota</taxon>
        <taxon>Viridiplantae</taxon>
        <taxon>Streptophyta</taxon>
        <taxon>Embryophyta</taxon>
        <taxon>Tracheophyta</taxon>
        <taxon>Spermatophyta</taxon>
        <taxon>Magnoliopsida</taxon>
        <taxon>eudicotyledons</taxon>
        <taxon>Gunneridae</taxon>
        <taxon>Pentapetalae</taxon>
        <taxon>asterids</taxon>
        <taxon>lamiids</taxon>
        <taxon>Solanales</taxon>
        <taxon>Solanaceae</taxon>
        <taxon>Solanoideae</taxon>
        <taxon>Hyoscyameae</taxon>
        <taxon>Anisodus</taxon>
    </lineage>
</organism>
<dbReference type="PANTHER" id="PTHR44376">
    <property type="entry name" value="TRANSCRIPTIONAL REGULATOR OF FILAMENTOUS GROWTH FLO8"/>
    <property type="match status" value="1"/>
</dbReference>
<protein>
    <submittedName>
        <fullName evidence="2">Uncharacterized protein</fullName>
    </submittedName>
</protein>
<evidence type="ECO:0000256" key="1">
    <source>
        <dbReference type="PROSITE-ProRule" id="PRU00221"/>
    </source>
</evidence>